<keyword evidence="2" id="KW-0106">Calcium</keyword>
<comment type="caution">
    <text evidence="6">The sequence shown here is derived from an EMBL/GenBank/DDBJ whole genome shotgun (WGS) entry which is preliminary data.</text>
</comment>
<evidence type="ECO:0000313" key="7">
    <source>
        <dbReference type="Proteomes" id="UP001208534"/>
    </source>
</evidence>
<accession>A0AAW5R9W2</accession>
<dbReference type="Gene3D" id="3.40.50.410">
    <property type="entry name" value="von Willebrand factor, type A domain"/>
    <property type="match status" value="1"/>
</dbReference>
<evidence type="ECO:0000256" key="3">
    <source>
        <dbReference type="SAM" id="MobiDB-lite"/>
    </source>
</evidence>
<protein>
    <submittedName>
        <fullName evidence="6">Pilus assembly protein PilY</fullName>
    </submittedName>
</protein>
<feature type="signal peptide" evidence="4">
    <location>
        <begin position="1"/>
        <end position="30"/>
    </location>
</feature>
<gene>
    <name evidence="6" type="ORF">KTH64_02760</name>
</gene>
<keyword evidence="4" id="KW-0732">Signal</keyword>
<organism evidence="6 7">
    <name type="scientific">Acinetobacter junii</name>
    <dbReference type="NCBI Taxonomy" id="40215"/>
    <lineage>
        <taxon>Bacteria</taxon>
        <taxon>Pseudomonadati</taxon>
        <taxon>Pseudomonadota</taxon>
        <taxon>Gammaproteobacteria</taxon>
        <taxon>Moraxellales</taxon>
        <taxon>Moraxellaceae</taxon>
        <taxon>Acinetobacter</taxon>
    </lineage>
</organism>
<proteinExistence type="predicted"/>
<evidence type="ECO:0000313" key="6">
    <source>
        <dbReference type="EMBL" id="MCU4395910.1"/>
    </source>
</evidence>
<evidence type="ECO:0000259" key="5">
    <source>
        <dbReference type="Pfam" id="PF05567"/>
    </source>
</evidence>
<name>A0AAW5R9W2_ACIJU</name>
<evidence type="ECO:0000256" key="1">
    <source>
        <dbReference type="ARBA" id="ARBA00022723"/>
    </source>
</evidence>
<sequence length="1322" mass="143820">MKNINLKKLVVACQAATFTLLTSVAVTTQASDIELYKAPQTSQTTLMFMLDVSGSMNPEWNDYTENRLKSLKDGMTTLLQGDSSKGIAPLDDKLVVGLSTFNHQTGRIKLEAKPLGDPVQLAGNRIVFRTIINYEQNTTRTKTTTTTTTATQQRTQTANSKCISWFFICLEWGVDGAYTPSDASTGWAAIGSPTSSSNDSTSNWVNSGSATQVGGTIAQECVDWNNDATYSCKTWVASTKQPSDFIGTTANESNSSPVWSAIRDESSSSGSPTLGTWGAPYPLSERCDSTNCTRKQERKKVDTTSTITSQSATQSYTKTTVYGGVAYETHRKKMLREVKALQANNGTPTSFAYAEVAAYLLGKTTKDQTGSGFTESAIGNIRDDNNYKKPTQIDSTKQCNTQGIYFLTDGVPEYNQRVSTENMVKSALNDSTFQCDDTSLNPVSGNFYDDCKTWTRDRTSCTEWYSSKVSKTNWQCIAGLTKRLKDGKIDNNGSPINNPQGVSILTAVVGFGSTLGETTGKYANDVASAKAWGALGGGGYYAGNNDKAVVDSVNAFVKKLGKYIPPVTTGSVTIPVDNLDTQNIQPWGYFPQFDPKPDAVGSTGVVTWLGNLKKYRVVDGVLKDRDSNTITNSNGLLKDDLNDYWADISIKKTIEKEVDGVQISQEVKVGGALSRMLLGYSTAQTPNERRIFTDRTIKQNSTDNSQNDIGTISSGNLIKLGRDDFISTSSNLYKQDPKRAYLLSLFGYPVGKDLAYNVELYPKEETFQTELEQLIQQTPKRDWLMGSVMHSKPILITQEGTTKYDAENKVTTYDKRDDLIVFGTTQGLLHIVRAGISAADGDAGKEVFTFVPNEIIEKQAKGFLSQDNQSSNLQYGLDGQWTAYTEFVTKKGTNVNEPVVTVKGGKQWLYGGLRMGGKSYYALDLSDVTSSSGTPKLKFHINPAGTCSTTNALGCMGQSWSKPTLTWVNWQGQRKLVMLVGGGYDAAYESSVDYTPSNTDQGAGIYMFDADNGNLLWWASANAGSTNTATNKTYAAEMKRSVVSSIKAIDRNSDGITDHLYFGDLGGQVWRVDLNASSKAGKDENFAIRAVRILDMSGSTKVPRFYNAPNFTIHNSNNGLFAAVSIGSGNLSYPMSASTNTDDGVYVIYDKDVTRRNLAVLTTSELYTQDVKPSATGGKKLIKNTNGITKTTLTSGGWYYPLGTKKRVLNETVAIDGDLYVSIFDSSVDINDVNCAGGVRGESNAKQFCLPYGDGDCKPVQDSGSGTGGGSSDEIFLGKGNVGISFGGISRDRNIVLNLPTDKTLRTYTGKTKFVSQRWYER</sequence>
<dbReference type="Proteomes" id="UP001208534">
    <property type="component" value="Unassembled WGS sequence"/>
</dbReference>
<evidence type="ECO:0000256" key="2">
    <source>
        <dbReference type="ARBA" id="ARBA00022837"/>
    </source>
</evidence>
<keyword evidence="1" id="KW-0479">Metal-binding</keyword>
<feature type="region of interest" description="Disordered" evidence="3">
    <location>
        <begin position="256"/>
        <end position="277"/>
    </location>
</feature>
<dbReference type="EMBL" id="JAHPRE010000007">
    <property type="protein sequence ID" value="MCU4395910.1"/>
    <property type="molecule type" value="Genomic_DNA"/>
</dbReference>
<feature type="domain" description="PilY1 beta-propeller" evidence="5">
    <location>
        <begin position="816"/>
        <end position="1085"/>
    </location>
</feature>
<dbReference type="Pfam" id="PF05567">
    <property type="entry name" value="T4P_PilY1"/>
    <property type="match status" value="1"/>
</dbReference>
<evidence type="ECO:0000256" key="4">
    <source>
        <dbReference type="SAM" id="SignalP"/>
    </source>
</evidence>
<feature type="chain" id="PRO_5043566030" evidence="4">
    <location>
        <begin position="31"/>
        <end position="1322"/>
    </location>
</feature>
<dbReference type="InterPro" id="IPR008707">
    <property type="entry name" value="B-propeller_PilY1"/>
</dbReference>
<dbReference type="InterPro" id="IPR036465">
    <property type="entry name" value="vWFA_dom_sf"/>
</dbReference>
<reference evidence="6" key="1">
    <citation type="submission" date="2021-06" db="EMBL/GenBank/DDBJ databases">
        <title>Propagation of a rapidly emergent carbapenem-resistant Acinetobacter baumannii lineage by various extra-hospital transmission networks.</title>
        <authorList>
            <person name="Calix J."/>
        </authorList>
    </citation>
    <scope>NUCLEOTIDE SEQUENCE</scope>
    <source>
        <strain evidence="6">WU_MDCI_Aw63</strain>
    </source>
</reference>
<dbReference type="RefSeq" id="WP_262578516.1">
    <property type="nucleotide sequence ID" value="NZ_JAHPRE010000007.1"/>
</dbReference>
<dbReference type="GO" id="GO:0046872">
    <property type="term" value="F:metal ion binding"/>
    <property type="evidence" value="ECO:0007669"/>
    <property type="project" value="UniProtKB-KW"/>
</dbReference>